<dbReference type="Proteomes" id="UP000315010">
    <property type="component" value="Unassembled WGS sequence"/>
</dbReference>
<feature type="transmembrane region" description="Helical" evidence="1">
    <location>
        <begin position="148"/>
        <end position="168"/>
    </location>
</feature>
<dbReference type="AlphaFoldDB" id="A0A5C5Z3M9"/>
<evidence type="ECO:0000313" key="2">
    <source>
        <dbReference type="EMBL" id="TWT81596.1"/>
    </source>
</evidence>
<protein>
    <submittedName>
        <fullName evidence="2">Uncharacterized protein</fullName>
    </submittedName>
</protein>
<gene>
    <name evidence="2" type="ORF">CA13_30490</name>
</gene>
<keyword evidence="1" id="KW-0812">Transmembrane</keyword>
<name>A0A5C5Z3M9_9BACT</name>
<accession>A0A5C5Z3M9</accession>
<keyword evidence="3" id="KW-1185">Reference proteome</keyword>
<keyword evidence="1" id="KW-0472">Membrane</keyword>
<dbReference type="EMBL" id="SJPJ01000001">
    <property type="protein sequence ID" value="TWT81596.1"/>
    <property type="molecule type" value="Genomic_DNA"/>
</dbReference>
<reference evidence="2 3" key="1">
    <citation type="submission" date="2019-02" db="EMBL/GenBank/DDBJ databases">
        <title>Deep-cultivation of Planctomycetes and their phenomic and genomic characterization uncovers novel biology.</title>
        <authorList>
            <person name="Wiegand S."/>
            <person name="Jogler M."/>
            <person name="Boedeker C."/>
            <person name="Pinto D."/>
            <person name="Vollmers J."/>
            <person name="Rivas-Marin E."/>
            <person name="Kohn T."/>
            <person name="Peeters S.H."/>
            <person name="Heuer A."/>
            <person name="Rast P."/>
            <person name="Oberbeckmann S."/>
            <person name="Bunk B."/>
            <person name="Jeske O."/>
            <person name="Meyerdierks A."/>
            <person name="Storesund J.E."/>
            <person name="Kallscheuer N."/>
            <person name="Luecker S."/>
            <person name="Lage O.M."/>
            <person name="Pohl T."/>
            <person name="Merkel B.J."/>
            <person name="Hornburger P."/>
            <person name="Mueller R.-W."/>
            <person name="Bruemmer F."/>
            <person name="Labrenz M."/>
            <person name="Spormann A.M."/>
            <person name="Op Den Camp H."/>
            <person name="Overmann J."/>
            <person name="Amann R."/>
            <person name="Jetten M.S.M."/>
            <person name="Mascher T."/>
            <person name="Medema M.H."/>
            <person name="Devos D.P."/>
            <person name="Kaster A.-K."/>
            <person name="Ovreas L."/>
            <person name="Rohde M."/>
            <person name="Galperin M.Y."/>
            <person name="Jogler C."/>
        </authorList>
    </citation>
    <scope>NUCLEOTIDE SEQUENCE [LARGE SCALE GENOMIC DNA]</scope>
    <source>
        <strain evidence="2 3">CA13</strain>
    </source>
</reference>
<keyword evidence="1" id="KW-1133">Transmembrane helix</keyword>
<proteinExistence type="predicted"/>
<organism evidence="2 3">
    <name type="scientific">Novipirellula herctigrandis</name>
    <dbReference type="NCBI Taxonomy" id="2527986"/>
    <lineage>
        <taxon>Bacteria</taxon>
        <taxon>Pseudomonadati</taxon>
        <taxon>Planctomycetota</taxon>
        <taxon>Planctomycetia</taxon>
        <taxon>Pirellulales</taxon>
        <taxon>Pirellulaceae</taxon>
        <taxon>Novipirellula</taxon>
    </lineage>
</organism>
<feature type="transmembrane region" description="Helical" evidence="1">
    <location>
        <begin position="123"/>
        <end position="142"/>
    </location>
</feature>
<comment type="caution">
    <text evidence="2">The sequence shown here is derived from an EMBL/GenBank/DDBJ whole genome shotgun (WGS) entry which is preliminary data.</text>
</comment>
<evidence type="ECO:0000256" key="1">
    <source>
        <dbReference type="SAM" id="Phobius"/>
    </source>
</evidence>
<evidence type="ECO:0000313" key="3">
    <source>
        <dbReference type="Proteomes" id="UP000315010"/>
    </source>
</evidence>
<sequence>MFLNKTRGAEDMVRSVAIVPVRLERRDDQVSIPINLNNRLIPARLANRWGTASINRLLLTGCPAMGHRLEPLLKEIRALETLVSDKIHDATEAMPFHFENGKPVFGLDTRRHHRTLIKRTWKFLREAPLLAILTTPVIYSLLIPISLLDLLVCVFQWICFPIYCIPVVRRADYVVLDRHRLAYLNVIERINCVYCGYANGVLAFAREVASRTEQYWCPIKHARRVNDSHDRQSWFCEYGDGDTFRREYETLRQQFDDVKAVSDNSPADATRDQE</sequence>